<feature type="compositionally biased region" description="Acidic residues" evidence="1">
    <location>
        <begin position="45"/>
        <end position="61"/>
    </location>
</feature>
<evidence type="ECO:0000313" key="2">
    <source>
        <dbReference type="EMBL" id="GFC89584.1"/>
    </source>
</evidence>
<feature type="non-terminal residue" evidence="2">
    <location>
        <position position="1"/>
    </location>
</feature>
<sequence>KTQENKHKQATGTTDKPAKAKRIKRSVSRNTRQSKGSPKSVGASEAEEVPTEEPQVADEDADSQKVMEESMKDAYALPKARVQSTSSPVVHAGSDREHMDIDDANVSLQPFTEQLYKGFTATIYPNVQENLKLAVEEPVLLE</sequence>
<organism evidence="2">
    <name type="scientific">Tanacetum cinerariifolium</name>
    <name type="common">Dalmatian daisy</name>
    <name type="synonym">Chrysanthemum cinerariifolium</name>
    <dbReference type="NCBI Taxonomy" id="118510"/>
    <lineage>
        <taxon>Eukaryota</taxon>
        <taxon>Viridiplantae</taxon>
        <taxon>Streptophyta</taxon>
        <taxon>Embryophyta</taxon>
        <taxon>Tracheophyta</taxon>
        <taxon>Spermatophyta</taxon>
        <taxon>Magnoliopsida</taxon>
        <taxon>eudicotyledons</taxon>
        <taxon>Gunneridae</taxon>
        <taxon>Pentapetalae</taxon>
        <taxon>asterids</taxon>
        <taxon>campanulids</taxon>
        <taxon>Asterales</taxon>
        <taxon>Asteraceae</taxon>
        <taxon>Asteroideae</taxon>
        <taxon>Anthemideae</taxon>
        <taxon>Anthemidinae</taxon>
        <taxon>Tanacetum</taxon>
    </lineage>
</organism>
<dbReference type="EMBL" id="BKCJ011121665">
    <property type="protein sequence ID" value="GFC89584.1"/>
    <property type="molecule type" value="Genomic_DNA"/>
</dbReference>
<name>A0A699RZ76_TANCI</name>
<feature type="non-terminal residue" evidence="2">
    <location>
        <position position="142"/>
    </location>
</feature>
<feature type="compositionally biased region" description="Basic and acidic residues" evidence="1">
    <location>
        <begin position="62"/>
        <end position="72"/>
    </location>
</feature>
<protein>
    <submittedName>
        <fullName evidence="2">Uncharacterized protein</fullName>
    </submittedName>
</protein>
<proteinExistence type="predicted"/>
<feature type="region of interest" description="Disordered" evidence="1">
    <location>
        <begin position="1"/>
        <end position="98"/>
    </location>
</feature>
<accession>A0A699RZ76</accession>
<feature type="compositionally biased region" description="Polar residues" evidence="1">
    <location>
        <begin position="28"/>
        <end position="37"/>
    </location>
</feature>
<dbReference type="AlphaFoldDB" id="A0A699RZ76"/>
<comment type="caution">
    <text evidence="2">The sequence shown here is derived from an EMBL/GenBank/DDBJ whole genome shotgun (WGS) entry which is preliminary data.</text>
</comment>
<reference evidence="2" key="1">
    <citation type="journal article" date="2019" name="Sci. Rep.">
        <title>Draft genome of Tanacetum cinerariifolium, the natural source of mosquito coil.</title>
        <authorList>
            <person name="Yamashiro T."/>
            <person name="Shiraishi A."/>
            <person name="Satake H."/>
            <person name="Nakayama K."/>
        </authorList>
    </citation>
    <scope>NUCLEOTIDE SEQUENCE</scope>
</reference>
<evidence type="ECO:0000256" key="1">
    <source>
        <dbReference type="SAM" id="MobiDB-lite"/>
    </source>
</evidence>
<gene>
    <name evidence="2" type="ORF">Tci_861554</name>
</gene>